<feature type="chain" id="PRO_5042441225" evidence="1">
    <location>
        <begin position="22"/>
        <end position="314"/>
    </location>
</feature>
<name>A0AAD4LY78_9AGAM</name>
<sequence>MFRLLIPAIATSLALSNFVAAWSLTDTFQGSGFLNDFSFFTGTDPTSGRVVYVSKSTAQNKGLAYVQNGNFIARVDNTTTLSSSGAGRNSIRISSNKQWGQHVSIYNILHMPHGCATWPAVWERGDNWPAGGEIDIVEGVNNQASDSVTLHTSSGCSMPASRTMTGTHTGLVCDSSKTSNAGCGVTINDGSSYGTGFNNNGGGWYAVERSSTFIKVWFWARDSSSVPSEVRNGAGSINPGNWGVPDAYFPNTNCNIDSHFGPANIIINIDLCGSWAGSAYGSSGCPGSCDSYVNSNPAAFTSAYFSFAWVKVYQ</sequence>
<gene>
    <name evidence="3" type="ORF">B0F90DRAFT_1645396</name>
    <name evidence="4" type="ORF">B0F90DRAFT_1645398</name>
</gene>
<dbReference type="InterPro" id="IPR000757">
    <property type="entry name" value="Beta-glucanase-like"/>
</dbReference>
<dbReference type="EMBL" id="WTXG01000117">
    <property type="protein sequence ID" value="KAI0292613.1"/>
    <property type="molecule type" value="Genomic_DNA"/>
</dbReference>
<dbReference type="PANTHER" id="PTHR10963:SF24">
    <property type="entry name" value="GLYCOSIDASE C21B10.07-RELATED"/>
    <property type="match status" value="1"/>
</dbReference>
<dbReference type="CDD" id="cd02181">
    <property type="entry name" value="GH16_fungal_Lam16A_glucanase"/>
    <property type="match status" value="1"/>
</dbReference>
<dbReference type="InterPro" id="IPR013320">
    <property type="entry name" value="ConA-like_dom_sf"/>
</dbReference>
<accession>A0AAD4LY78</accession>
<dbReference type="GO" id="GO:0004553">
    <property type="term" value="F:hydrolase activity, hydrolyzing O-glycosyl compounds"/>
    <property type="evidence" value="ECO:0007669"/>
    <property type="project" value="InterPro"/>
</dbReference>
<dbReference type="InterPro" id="IPR050546">
    <property type="entry name" value="Glycosyl_Hydrlase_16"/>
</dbReference>
<keyword evidence="1" id="KW-0732">Signal</keyword>
<evidence type="ECO:0000259" key="2">
    <source>
        <dbReference type="PROSITE" id="PS51762"/>
    </source>
</evidence>
<feature type="signal peptide" evidence="1">
    <location>
        <begin position="1"/>
        <end position="21"/>
    </location>
</feature>
<reference evidence="4" key="1">
    <citation type="journal article" date="2022" name="New Phytol.">
        <title>Evolutionary transition to the ectomycorrhizal habit in the genomes of a hyperdiverse lineage of mushroom-forming fungi.</title>
        <authorList>
            <person name="Looney B."/>
            <person name="Miyauchi S."/>
            <person name="Morin E."/>
            <person name="Drula E."/>
            <person name="Courty P.E."/>
            <person name="Kohler A."/>
            <person name="Kuo A."/>
            <person name="LaButti K."/>
            <person name="Pangilinan J."/>
            <person name="Lipzen A."/>
            <person name="Riley R."/>
            <person name="Andreopoulos W."/>
            <person name="He G."/>
            <person name="Johnson J."/>
            <person name="Nolan M."/>
            <person name="Tritt A."/>
            <person name="Barry K.W."/>
            <person name="Grigoriev I.V."/>
            <person name="Nagy L.G."/>
            <person name="Hibbett D."/>
            <person name="Henrissat B."/>
            <person name="Matheny P.B."/>
            <person name="Labbe J."/>
            <person name="Martin F.M."/>
        </authorList>
    </citation>
    <scope>NUCLEOTIDE SEQUENCE</scope>
    <source>
        <strain evidence="4">BPL690</strain>
    </source>
</reference>
<dbReference type="EMBL" id="WTXG01000117">
    <property type="protein sequence ID" value="KAI0292598.1"/>
    <property type="molecule type" value="Genomic_DNA"/>
</dbReference>
<proteinExistence type="predicted"/>
<dbReference type="GO" id="GO:0009251">
    <property type="term" value="P:glucan catabolic process"/>
    <property type="evidence" value="ECO:0007669"/>
    <property type="project" value="TreeGrafter"/>
</dbReference>
<dbReference type="SUPFAM" id="SSF49899">
    <property type="entry name" value="Concanavalin A-like lectins/glucanases"/>
    <property type="match status" value="1"/>
</dbReference>
<dbReference type="AlphaFoldDB" id="A0AAD4LY78"/>
<dbReference type="PROSITE" id="PS51762">
    <property type="entry name" value="GH16_2"/>
    <property type="match status" value="1"/>
</dbReference>
<evidence type="ECO:0000313" key="3">
    <source>
        <dbReference type="EMBL" id="KAI0292598.1"/>
    </source>
</evidence>
<keyword evidence="5" id="KW-1185">Reference proteome</keyword>
<protein>
    <submittedName>
        <fullName evidence="4">2 beta-glucanase</fullName>
    </submittedName>
</protein>
<evidence type="ECO:0000313" key="4">
    <source>
        <dbReference type="EMBL" id="KAI0292613.1"/>
    </source>
</evidence>
<dbReference type="Pfam" id="PF26113">
    <property type="entry name" value="GH16_XgeA"/>
    <property type="match status" value="1"/>
</dbReference>
<dbReference type="Proteomes" id="UP001203297">
    <property type="component" value="Unassembled WGS sequence"/>
</dbReference>
<feature type="domain" description="GH16" evidence="2">
    <location>
        <begin position="20"/>
        <end position="314"/>
    </location>
</feature>
<comment type="caution">
    <text evidence="4">The sequence shown here is derived from an EMBL/GenBank/DDBJ whole genome shotgun (WGS) entry which is preliminary data.</text>
</comment>
<dbReference type="Gene3D" id="2.60.120.200">
    <property type="match status" value="1"/>
</dbReference>
<evidence type="ECO:0000256" key="1">
    <source>
        <dbReference type="SAM" id="SignalP"/>
    </source>
</evidence>
<dbReference type="PANTHER" id="PTHR10963">
    <property type="entry name" value="GLYCOSYL HYDROLASE-RELATED"/>
    <property type="match status" value="1"/>
</dbReference>
<organism evidence="4 5">
    <name type="scientific">Multifurca ochricompacta</name>
    <dbReference type="NCBI Taxonomy" id="376703"/>
    <lineage>
        <taxon>Eukaryota</taxon>
        <taxon>Fungi</taxon>
        <taxon>Dikarya</taxon>
        <taxon>Basidiomycota</taxon>
        <taxon>Agaricomycotina</taxon>
        <taxon>Agaricomycetes</taxon>
        <taxon>Russulales</taxon>
        <taxon>Russulaceae</taxon>
        <taxon>Multifurca</taxon>
    </lineage>
</organism>
<evidence type="ECO:0000313" key="5">
    <source>
        <dbReference type="Proteomes" id="UP001203297"/>
    </source>
</evidence>